<dbReference type="NCBIfam" id="TIGR02937">
    <property type="entry name" value="sigma70-ECF"/>
    <property type="match status" value="1"/>
</dbReference>
<comment type="subunit">
    <text evidence="1">Interacts transiently with the RNA polymerase catalytic core formed by RpoA, RpoB, RpoC and RpoZ (2 alpha, 1 beta, 1 beta' and 1 omega subunit) to form the RNA polymerase holoenzyme that can initiate transcription.</text>
</comment>
<dbReference type="SUPFAM" id="SSF88659">
    <property type="entry name" value="Sigma3 and sigma4 domains of RNA polymerase sigma factors"/>
    <property type="match status" value="1"/>
</dbReference>
<evidence type="ECO:0000259" key="2">
    <source>
        <dbReference type="Pfam" id="PF04542"/>
    </source>
</evidence>
<dbReference type="NCBIfam" id="NF007214">
    <property type="entry name" value="PRK09636.1"/>
    <property type="match status" value="1"/>
</dbReference>
<dbReference type="InterPro" id="IPR007627">
    <property type="entry name" value="RNA_pol_sigma70_r2"/>
</dbReference>
<dbReference type="PANTHER" id="PTHR30173:SF36">
    <property type="entry name" value="ECF RNA POLYMERASE SIGMA FACTOR SIGJ"/>
    <property type="match status" value="1"/>
</dbReference>
<dbReference type="Pfam" id="PF04542">
    <property type="entry name" value="Sigma70_r2"/>
    <property type="match status" value="1"/>
</dbReference>
<name>A0ABS0BC62_9GAMM</name>
<dbReference type="InterPro" id="IPR032710">
    <property type="entry name" value="NTF2-like_dom_sf"/>
</dbReference>
<gene>
    <name evidence="4" type="primary">sigJ</name>
    <name evidence="4" type="ORF">IU514_14690</name>
</gene>
<proteinExistence type="predicted"/>
<dbReference type="InterPro" id="IPR013324">
    <property type="entry name" value="RNA_pol_sigma_r3/r4-like"/>
</dbReference>
<dbReference type="Gene3D" id="1.10.1740.10">
    <property type="match status" value="1"/>
</dbReference>
<dbReference type="InterPro" id="IPR014284">
    <property type="entry name" value="RNA_pol_sigma-70_dom"/>
</dbReference>
<organism evidence="4 5">
    <name type="scientific">Lysobacter niastensis</name>
    <dbReference type="NCBI Taxonomy" id="380629"/>
    <lineage>
        <taxon>Bacteria</taxon>
        <taxon>Pseudomonadati</taxon>
        <taxon>Pseudomonadota</taxon>
        <taxon>Gammaproteobacteria</taxon>
        <taxon>Lysobacterales</taxon>
        <taxon>Lysobacteraceae</taxon>
        <taxon>Lysobacter</taxon>
    </lineage>
</organism>
<reference evidence="4 5" key="1">
    <citation type="submission" date="2020-11" db="EMBL/GenBank/DDBJ databases">
        <title>Draft Genome Sequence and Secondary Metabolite Biosynthetic Potential of the Lysobacter niastensis Type strain DSM 18481.</title>
        <authorList>
            <person name="Turrini P."/>
            <person name="Artuso I."/>
            <person name="Tescari M."/>
            <person name="Lugli G.A."/>
            <person name="Frangipani E."/>
            <person name="Ventura M."/>
            <person name="Visca P."/>
        </authorList>
    </citation>
    <scope>NUCLEOTIDE SEQUENCE [LARGE SCALE GENOMIC DNA]</scope>
    <source>
        <strain evidence="4 5">DSM 18481</strain>
    </source>
</reference>
<keyword evidence="5" id="KW-1185">Reference proteome</keyword>
<evidence type="ECO:0000313" key="4">
    <source>
        <dbReference type="EMBL" id="MBF6025279.1"/>
    </source>
</evidence>
<evidence type="ECO:0000313" key="5">
    <source>
        <dbReference type="Proteomes" id="UP001429984"/>
    </source>
</evidence>
<feature type="domain" description="RNA polymerase sigma factor 70 region 4 type 2" evidence="3">
    <location>
        <begin position="109"/>
        <end position="158"/>
    </location>
</feature>
<dbReference type="EMBL" id="JADLZT010000008">
    <property type="protein sequence ID" value="MBF6025279.1"/>
    <property type="molecule type" value="Genomic_DNA"/>
</dbReference>
<evidence type="ECO:0000256" key="1">
    <source>
        <dbReference type="ARBA" id="ARBA00011344"/>
    </source>
</evidence>
<dbReference type="RefSeq" id="WP_194931888.1">
    <property type="nucleotide sequence ID" value="NZ_JADLZT010000008.1"/>
</dbReference>
<dbReference type="Pfam" id="PF08281">
    <property type="entry name" value="Sigma70_r4_2"/>
    <property type="match status" value="1"/>
</dbReference>
<dbReference type="InterPro" id="IPR013249">
    <property type="entry name" value="RNA_pol_sigma70_r4_t2"/>
</dbReference>
<feature type="domain" description="RNA polymerase sigma-70 region 2" evidence="2">
    <location>
        <begin position="10"/>
        <end position="74"/>
    </location>
</feature>
<dbReference type="InterPro" id="IPR052704">
    <property type="entry name" value="ECF_Sigma-70_Domain"/>
</dbReference>
<dbReference type="PANTHER" id="PTHR30173">
    <property type="entry name" value="SIGMA 19 FACTOR"/>
    <property type="match status" value="1"/>
</dbReference>
<dbReference type="Proteomes" id="UP001429984">
    <property type="component" value="Unassembled WGS sequence"/>
</dbReference>
<protein>
    <submittedName>
        <fullName evidence="4">RNA polymerase sigma factor SigJ</fullName>
    </submittedName>
</protein>
<comment type="caution">
    <text evidence="4">The sequence shown here is derived from an EMBL/GenBank/DDBJ whole genome shotgun (WGS) entry which is preliminary data.</text>
</comment>
<dbReference type="InterPro" id="IPR013325">
    <property type="entry name" value="RNA_pol_sigma_r2"/>
</dbReference>
<sequence>MHEADASAVFETHRSLLMGLAYRILGSRADAEDAVQDTFIKWNEAGHQAIENPVAWLTTACTRRCIDLLRSAHRSRVDYVGSWLPEPIHTAVEDMQADHAELASSLGTAFMLMLERLTPKERAAYLLHEIFDRPYAEIAEILEMQEPACRKLVSRAKESIEQNRVRHVTPRPQQEKLLAAFETAVLSGDTRGLAGLLAEDIELRADGGGKATAVRETLHGRQRVLDFLTVMQRYWSDLRWVFMEINGSRGLALEQDGEAVASVSFAYDEAGRVSDIFIMRNPDKLGRLQAQPIQ</sequence>
<accession>A0ABS0BC62</accession>
<dbReference type="SUPFAM" id="SSF88946">
    <property type="entry name" value="Sigma2 domain of RNA polymerase sigma factors"/>
    <property type="match status" value="1"/>
</dbReference>
<dbReference type="Gene3D" id="1.10.10.10">
    <property type="entry name" value="Winged helix-like DNA-binding domain superfamily/Winged helix DNA-binding domain"/>
    <property type="match status" value="1"/>
</dbReference>
<evidence type="ECO:0000259" key="3">
    <source>
        <dbReference type="Pfam" id="PF08281"/>
    </source>
</evidence>
<dbReference type="SUPFAM" id="SSF54427">
    <property type="entry name" value="NTF2-like"/>
    <property type="match status" value="1"/>
</dbReference>
<dbReference type="Gene3D" id="3.10.450.50">
    <property type="match status" value="1"/>
</dbReference>
<dbReference type="InterPro" id="IPR036388">
    <property type="entry name" value="WH-like_DNA-bd_sf"/>
</dbReference>